<keyword evidence="1" id="KW-0697">Rotamase</keyword>
<protein>
    <submittedName>
        <fullName evidence="4">Peptidylprolyl isomerase</fullName>
    </submittedName>
</protein>
<dbReference type="InterPro" id="IPR046357">
    <property type="entry name" value="PPIase_dom_sf"/>
</dbReference>
<dbReference type="EMBL" id="SDDZ01000014">
    <property type="protein sequence ID" value="RXJ45436.1"/>
    <property type="molecule type" value="Genomic_DNA"/>
</dbReference>
<evidence type="ECO:0000313" key="5">
    <source>
        <dbReference type="Proteomes" id="UP000289792"/>
    </source>
</evidence>
<dbReference type="AlphaFoldDB" id="A0A4Q0XFD8"/>
<dbReference type="Proteomes" id="UP000289792">
    <property type="component" value="Unassembled WGS sequence"/>
</dbReference>
<dbReference type="Gene3D" id="3.10.50.40">
    <property type="match status" value="2"/>
</dbReference>
<evidence type="ECO:0000256" key="2">
    <source>
        <dbReference type="SAM" id="SignalP"/>
    </source>
</evidence>
<name>A0A4Q0XFD8_9FLAO</name>
<dbReference type="OrthoDB" id="14196at2"/>
<evidence type="ECO:0000313" key="4">
    <source>
        <dbReference type="EMBL" id="RXJ45436.1"/>
    </source>
</evidence>
<dbReference type="Pfam" id="PF13145">
    <property type="entry name" value="Rotamase_2"/>
    <property type="match status" value="1"/>
</dbReference>
<sequence length="649" mass="75147">MKLYISLLLLWLTAFANAQVSATDVLFTVDDEPIKAEEFIRVYNKNLDLVKDESQKDIDGYLNLFVNYQLKVKEAKRMGLDEDTKYIREFSSYKDQLVKNYLSDSKVTEALMKEAYDRMGYDIKASHILIRLDENETDTLKVYQDLLKLRDRVKKEGFEKVKSEVHDGKTVFAEELGYFSAFKMVYEFENAAYNTKVGDVSMPFRTRFGYHIVNVEDKRASLGEVTVAHIMVTANEKDSLSDPEKRIREIYKKIKQGEDFESLAKQFSDDKSSADNGGVLAPFTGGQLSAPEFEKVAFGMTKIGDISEPFKTNYGWHIIKLLDKKGTPAYDDVKFDIENKIQRDSRSSLINTSLANDLKANYNITTNPNAKGYFESILNSNFFSRSWTLPKNFEKDQTLFIIEADTLTYDDFGKRLLNIQKVYADQKMPFKTVIEKEYKNFEEDAILKYHKENLEFENEEFAHILKEYRDGLLLFDLMEKEVWNAAASDTIGLQNYYKMHKDDYFWEDRVDVEIATSAKENDIKTVARLLRRGQSADDISKELNTDKEQKVIFTKGIRPSNDQSLPHDGILRTGLSKIYHYNNAYHVVKVNALLPKTNKTFDEAKGKIISDYQNTLEANWMEALNERYEVKVNTDVLRKVKSQIQPKID</sequence>
<dbReference type="PANTHER" id="PTHR47245">
    <property type="entry name" value="PEPTIDYLPROLYL ISOMERASE"/>
    <property type="match status" value="1"/>
</dbReference>
<keyword evidence="2" id="KW-0732">Signal</keyword>
<evidence type="ECO:0000259" key="3">
    <source>
        <dbReference type="PROSITE" id="PS50198"/>
    </source>
</evidence>
<dbReference type="Pfam" id="PF00639">
    <property type="entry name" value="Rotamase"/>
    <property type="match status" value="2"/>
</dbReference>
<gene>
    <name evidence="4" type="ORF">ESZ48_16600</name>
</gene>
<feature type="domain" description="PpiC" evidence="3">
    <location>
        <begin position="120"/>
        <end position="217"/>
    </location>
</feature>
<feature type="domain" description="PpiC" evidence="3">
    <location>
        <begin position="222"/>
        <end position="323"/>
    </location>
</feature>
<feature type="signal peptide" evidence="2">
    <location>
        <begin position="1"/>
        <end position="18"/>
    </location>
</feature>
<keyword evidence="1 4" id="KW-0413">Isomerase</keyword>
<feature type="chain" id="PRO_5020637476" evidence="2">
    <location>
        <begin position="19"/>
        <end position="649"/>
    </location>
</feature>
<dbReference type="PANTHER" id="PTHR47245:SF2">
    <property type="entry name" value="PEPTIDYL-PROLYL CIS-TRANS ISOMERASE HP_0175-RELATED"/>
    <property type="match status" value="1"/>
</dbReference>
<dbReference type="SUPFAM" id="SSF54534">
    <property type="entry name" value="FKBP-like"/>
    <property type="match status" value="2"/>
</dbReference>
<comment type="caution">
    <text evidence="4">The sequence shown here is derived from an EMBL/GenBank/DDBJ whole genome shotgun (WGS) entry which is preliminary data.</text>
</comment>
<reference evidence="4 5" key="1">
    <citation type="submission" date="2019-01" db="EMBL/GenBank/DDBJ databases">
        <title>Genome sequence of the Antarctic species Gelidibacter gilvus ACAM 158(T).</title>
        <authorList>
            <person name="Bowman J.P."/>
        </authorList>
    </citation>
    <scope>NUCLEOTIDE SEQUENCE [LARGE SCALE GENOMIC DNA]</scope>
    <source>
        <strain evidence="4 5">IC158</strain>
    </source>
</reference>
<proteinExistence type="predicted"/>
<evidence type="ECO:0000256" key="1">
    <source>
        <dbReference type="PROSITE-ProRule" id="PRU00278"/>
    </source>
</evidence>
<dbReference type="GO" id="GO:0003755">
    <property type="term" value="F:peptidyl-prolyl cis-trans isomerase activity"/>
    <property type="evidence" value="ECO:0007669"/>
    <property type="project" value="UniProtKB-KW"/>
</dbReference>
<organism evidence="4 5">
    <name type="scientific">Gelidibacter gilvus</name>
    <dbReference type="NCBI Taxonomy" id="59602"/>
    <lineage>
        <taxon>Bacteria</taxon>
        <taxon>Pseudomonadati</taxon>
        <taxon>Bacteroidota</taxon>
        <taxon>Flavobacteriia</taxon>
        <taxon>Flavobacteriales</taxon>
        <taxon>Flavobacteriaceae</taxon>
        <taxon>Gelidibacter</taxon>
    </lineage>
</organism>
<dbReference type="RefSeq" id="WP_129018624.1">
    <property type="nucleotide sequence ID" value="NZ_SDDZ01000014.1"/>
</dbReference>
<dbReference type="PROSITE" id="PS50198">
    <property type="entry name" value="PPIC_PPIASE_2"/>
    <property type="match status" value="2"/>
</dbReference>
<dbReference type="InterPro" id="IPR000297">
    <property type="entry name" value="PPIase_PpiC"/>
</dbReference>
<keyword evidence="5" id="KW-1185">Reference proteome</keyword>
<accession>A0A4Q0XFD8</accession>
<dbReference type="InterPro" id="IPR050245">
    <property type="entry name" value="PrsA_foldase"/>
</dbReference>